<dbReference type="Proteomes" id="UP000237105">
    <property type="component" value="Unassembled WGS sequence"/>
</dbReference>
<feature type="transmembrane region" description="Helical" evidence="1">
    <location>
        <begin position="127"/>
        <end position="145"/>
    </location>
</feature>
<feature type="transmembrane region" description="Helical" evidence="1">
    <location>
        <begin position="151"/>
        <end position="171"/>
    </location>
</feature>
<keyword evidence="1 2" id="KW-0812">Transmembrane</keyword>
<dbReference type="PANTHER" id="PTHR36743:SF1">
    <property type="entry name" value="OS04G0495300 PROTEIN"/>
    <property type="match status" value="1"/>
</dbReference>
<dbReference type="STRING" id="3476.A0A2P5DWQ3"/>
<evidence type="ECO:0000313" key="2">
    <source>
        <dbReference type="EMBL" id="PON77708.1"/>
    </source>
</evidence>
<keyword evidence="3" id="KW-1185">Reference proteome</keyword>
<dbReference type="EMBL" id="JXTB01000012">
    <property type="protein sequence ID" value="PON77708.1"/>
    <property type="molecule type" value="Genomic_DNA"/>
</dbReference>
<evidence type="ECO:0000256" key="1">
    <source>
        <dbReference type="SAM" id="Phobius"/>
    </source>
</evidence>
<protein>
    <submittedName>
        <fullName evidence="2">Transmembrane protein</fullName>
    </submittedName>
</protein>
<gene>
    <name evidence="2" type="ORF">PanWU01x14_024640</name>
</gene>
<keyword evidence="1" id="KW-1133">Transmembrane helix</keyword>
<reference evidence="3" key="1">
    <citation type="submission" date="2016-06" db="EMBL/GenBank/DDBJ databases">
        <title>Parallel loss of symbiosis genes in relatives of nitrogen-fixing non-legume Parasponia.</title>
        <authorList>
            <person name="Van Velzen R."/>
            <person name="Holmer R."/>
            <person name="Bu F."/>
            <person name="Rutten L."/>
            <person name="Van Zeijl A."/>
            <person name="Liu W."/>
            <person name="Santuari L."/>
            <person name="Cao Q."/>
            <person name="Sharma T."/>
            <person name="Shen D."/>
            <person name="Roswanjaya Y."/>
            <person name="Wardhani T."/>
            <person name="Kalhor M.S."/>
            <person name="Jansen J."/>
            <person name="Van den Hoogen J."/>
            <person name="Gungor B."/>
            <person name="Hartog M."/>
            <person name="Hontelez J."/>
            <person name="Verver J."/>
            <person name="Yang W.-C."/>
            <person name="Schijlen E."/>
            <person name="Repin R."/>
            <person name="Schilthuizen M."/>
            <person name="Schranz E."/>
            <person name="Heidstra R."/>
            <person name="Miyata K."/>
            <person name="Fedorova E."/>
            <person name="Kohlen W."/>
            <person name="Bisseling T."/>
            <person name="Smit S."/>
            <person name="Geurts R."/>
        </authorList>
    </citation>
    <scope>NUCLEOTIDE SEQUENCE [LARGE SCALE GENOMIC DNA]</scope>
    <source>
        <strain evidence="3">cv. WU1-14</strain>
    </source>
</reference>
<organism evidence="2 3">
    <name type="scientific">Parasponia andersonii</name>
    <name type="common">Sponia andersonii</name>
    <dbReference type="NCBI Taxonomy" id="3476"/>
    <lineage>
        <taxon>Eukaryota</taxon>
        <taxon>Viridiplantae</taxon>
        <taxon>Streptophyta</taxon>
        <taxon>Embryophyta</taxon>
        <taxon>Tracheophyta</taxon>
        <taxon>Spermatophyta</taxon>
        <taxon>Magnoliopsida</taxon>
        <taxon>eudicotyledons</taxon>
        <taxon>Gunneridae</taxon>
        <taxon>Pentapetalae</taxon>
        <taxon>rosids</taxon>
        <taxon>fabids</taxon>
        <taxon>Rosales</taxon>
        <taxon>Cannabaceae</taxon>
        <taxon>Parasponia</taxon>
    </lineage>
</organism>
<accession>A0A2P5DWQ3</accession>
<dbReference type="AlphaFoldDB" id="A0A2P5DWQ3"/>
<sequence>MGMSASKRVKRSLSNSPEFDSACDSTFSHCLSLTQHAFPGVFPYQLSAASDHIYRTLTADRPHPIVLKWVSSSPTRFQVDSALRVVTRHRPNEASDSDDQTLGPAQFREWALELFASAIVSSANKAVLCRVPIGVAGIAGVGVVTRSGKDLVGTAIGVYALGVATAVYLSLS</sequence>
<keyword evidence="1" id="KW-0472">Membrane</keyword>
<dbReference type="PANTHER" id="PTHR36743">
    <property type="entry name" value="OS04G0495300 PROTEIN"/>
    <property type="match status" value="1"/>
</dbReference>
<proteinExistence type="predicted"/>
<evidence type="ECO:0000313" key="3">
    <source>
        <dbReference type="Proteomes" id="UP000237105"/>
    </source>
</evidence>
<dbReference type="OrthoDB" id="1885878at2759"/>
<name>A0A2P5DWQ3_PARAD</name>
<comment type="caution">
    <text evidence="2">The sequence shown here is derived from an EMBL/GenBank/DDBJ whole genome shotgun (WGS) entry which is preliminary data.</text>
</comment>